<dbReference type="Proteomes" id="UP000092444">
    <property type="component" value="Unassembled WGS sequence"/>
</dbReference>
<protein>
    <recommendedName>
        <fullName evidence="3">Adenylate kinase</fullName>
    </recommendedName>
</protein>
<dbReference type="VEuPathDB" id="VectorBase:GMOY008636"/>
<sequence length="106" mass="11824">MESYAEPKQCEWFSNASLIDMQGVGKIKFDPPKVPVIFVLGGPGSGKVTHCDTFMQERRGITHINMMDLLQQYAIAKDMQDFSHLSSKTVTEVIMLEMKMAPAAKA</sequence>
<evidence type="ECO:0000313" key="1">
    <source>
        <dbReference type="EnsemblMetazoa" id="GMOY008636-PA"/>
    </source>
</evidence>
<evidence type="ECO:0008006" key="3">
    <source>
        <dbReference type="Google" id="ProtNLM"/>
    </source>
</evidence>
<accession>A0A1B0G5P0</accession>
<dbReference type="STRING" id="37546.A0A1B0G5P0"/>
<evidence type="ECO:0000313" key="2">
    <source>
        <dbReference type="Proteomes" id="UP000092444"/>
    </source>
</evidence>
<name>A0A1B0G5P0_GLOMM</name>
<dbReference type="EnsemblMetazoa" id="GMOY008636-RA">
    <property type="protein sequence ID" value="GMOY008636-PA"/>
    <property type="gene ID" value="GMOY008636"/>
</dbReference>
<dbReference type="EMBL" id="CCAG010009510">
    <property type="status" value="NOT_ANNOTATED_CDS"/>
    <property type="molecule type" value="Genomic_DNA"/>
</dbReference>
<keyword evidence="2" id="KW-1185">Reference proteome</keyword>
<dbReference type="InterPro" id="IPR027417">
    <property type="entry name" value="P-loop_NTPase"/>
</dbReference>
<proteinExistence type="predicted"/>
<dbReference type="AlphaFoldDB" id="A0A1B0G5P0"/>
<dbReference type="SUPFAM" id="SSF52540">
    <property type="entry name" value="P-loop containing nucleoside triphosphate hydrolases"/>
    <property type="match status" value="1"/>
</dbReference>
<dbReference type="Gene3D" id="3.40.50.300">
    <property type="entry name" value="P-loop containing nucleotide triphosphate hydrolases"/>
    <property type="match status" value="1"/>
</dbReference>
<organism evidence="1 2">
    <name type="scientific">Glossina morsitans morsitans</name>
    <name type="common">Savannah tsetse fly</name>
    <dbReference type="NCBI Taxonomy" id="37546"/>
    <lineage>
        <taxon>Eukaryota</taxon>
        <taxon>Metazoa</taxon>
        <taxon>Ecdysozoa</taxon>
        <taxon>Arthropoda</taxon>
        <taxon>Hexapoda</taxon>
        <taxon>Insecta</taxon>
        <taxon>Pterygota</taxon>
        <taxon>Neoptera</taxon>
        <taxon>Endopterygota</taxon>
        <taxon>Diptera</taxon>
        <taxon>Brachycera</taxon>
        <taxon>Muscomorpha</taxon>
        <taxon>Hippoboscoidea</taxon>
        <taxon>Glossinidae</taxon>
        <taxon>Glossina</taxon>
    </lineage>
</organism>
<reference evidence="1" key="1">
    <citation type="submission" date="2020-05" db="UniProtKB">
        <authorList>
            <consortium name="EnsemblMetazoa"/>
        </authorList>
    </citation>
    <scope>IDENTIFICATION</scope>
    <source>
        <strain evidence="1">Yale</strain>
    </source>
</reference>